<accession>A0AAN7U8C7</accession>
<sequence length="366" mass="40729">MTMSPPNNSSNKNNSNSNNSSNSIDNNTDSNDNSDGGGSSGNTTNNSNNNNINLRNSSNGVISNNINNIPGTEFICPYCNSVYSSKNLVNNENTGLNKCPHLLLSCSTLSHQGETYRSASDLTGNLLGNKIPLVICKRFIKFIRDTKTGTPNGFYTIHQSKARVTNSFQGITSFSLRYTIKGDETSGDANKKITSTIETNYFLTLDPIQDSTLFEAFVLKNYIDSIPSLSTKLTSKIDCLNSDNNINNNNRNKEDTAFIGFSRQQIKTFLEFDDQDANFLSQDYFYSSCNNNVNDDFVGNSKNILNYRWLVITGLPNQLPAFVMLSPQLMNRDDLHFQVSINNYEKNEIDVNVYGIYPLPNIAIQS</sequence>
<evidence type="ECO:0000256" key="1">
    <source>
        <dbReference type="SAM" id="MobiDB-lite"/>
    </source>
</evidence>
<feature type="compositionally biased region" description="Low complexity" evidence="1">
    <location>
        <begin position="41"/>
        <end position="59"/>
    </location>
</feature>
<dbReference type="EMBL" id="JAVFKY010000001">
    <property type="protein sequence ID" value="KAK5584453.1"/>
    <property type="molecule type" value="Genomic_DNA"/>
</dbReference>
<evidence type="ECO:0000313" key="3">
    <source>
        <dbReference type="Proteomes" id="UP001344447"/>
    </source>
</evidence>
<dbReference type="Proteomes" id="UP001344447">
    <property type="component" value="Unassembled WGS sequence"/>
</dbReference>
<gene>
    <name evidence="2" type="ORF">RB653_006064</name>
</gene>
<keyword evidence="3" id="KW-1185">Reference proteome</keyword>
<feature type="compositionally biased region" description="Low complexity" evidence="1">
    <location>
        <begin position="7"/>
        <end position="34"/>
    </location>
</feature>
<comment type="caution">
    <text evidence="2">The sequence shown here is derived from an EMBL/GenBank/DDBJ whole genome shotgun (WGS) entry which is preliminary data.</text>
</comment>
<reference evidence="2 3" key="1">
    <citation type="submission" date="2023-11" db="EMBL/GenBank/DDBJ databases">
        <title>Dfirmibasis_genome.</title>
        <authorList>
            <person name="Edelbroek B."/>
            <person name="Kjellin J."/>
            <person name="Jerlstrom-Hultqvist J."/>
            <person name="Soderbom F."/>
        </authorList>
    </citation>
    <scope>NUCLEOTIDE SEQUENCE [LARGE SCALE GENOMIC DNA]</scope>
    <source>
        <strain evidence="2 3">TNS-C-14</strain>
    </source>
</reference>
<name>A0AAN7U8C7_9MYCE</name>
<protein>
    <submittedName>
        <fullName evidence="2">Uncharacterized protein</fullName>
    </submittedName>
</protein>
<feature type="region of interest" description="Disordered" evidence="1">
    <location>
        <begin position="1"/>
        <end position="59"/>
    </location>
</feature>
<dbReference type="AlphaFoldDB" id="A0AAN7U8C7"/>
<proteinExistence type="predicted"/>
<evidence type="ECO:0000313" key="2">
    <source>
        <dbReference type="EMBL" id="KAK5584453.1"/>
    </source>
</evidence>
<organism evidence="2 3">
    <name type="scientific">Dictyostelium firmibasis</name>
    <dbReference type="NCBI Taxonomy" id="79012"/>
    <lineage>
        <taxon>Eukaryota</taxon>
        <taxon>Amoebozoa</taxon>
        <taxon>Evosea</taxon>
        <taxon>Eumycetozoa</taxon>
        <taxon>Dictyostelia</taxon>
        <taxon>Dictyosteliales</taxon>
        <taxon>Dictyosteliaceae</taxon>
        <taxon>Dictyostelium</taxon>
    </lineage>
</organism>